<dbReference type="OrthoDB" id="5388486at2759"/>
<feature type="region of interest" description="Disordered" evidence="1">
    <location>
        <begin position="1"/>
        <end position="32"/>
    </location>
</feature>
<dbReference type="GO" id="GO:0003700">
    <property type="term" value="F:DNA-binding transcription factor activity"/>
    <property type="evidence" value="ECO:0007669"/>
    <property type="project" value="InterPro"/>
</dbReference>
<keyword evidence="3" id="KW-1185">Reference proteome</keyword>
<dbReference type="PANTHER" id="PTHR23225:SF2">
    <property type="entry name" value="AT09679P-RELATED"/>
    <property type="match status" value="1"/>
</dbReference>
<evidence type="ECO:0000313" key="3">
    <source>
        <dbReference type="Proteomes" id="UP000824596"/>
    </source>
</evidence>
<reference evidence="2" key="1">
    <citation type="submission" date="2021-09" db="EMBL/GenBank/DDBJ databases">
        <title>A high-quality genome of the endoparasitic fungus Hirsutella rhossiliensis with a comparison of Hirsutella genomes reveals transposable elements contributing to genome size variation.</title>
        <authorList>
            <person name="Lin R."/>
            <person name="Jiao Y."/>
            <person name="Sun X."/>
            <person name="Ling J."/>
            <person name="Xie B."/>
            <person name="Cheng X."/>
        </authorList>
    </citation>
    <scope>NUCLEOTIDE SEQUENCE</scope>
    <source>
        <strain evidence="2">HR02</strain>
    </source>
</reference>
<accession>A0A9P8MVB3</accession>
<evidence type="ECO:0000313" key="2">
    <source>
        <dbReference type="EMBL" id="KAH0961930.1"/>
    </source>
</evidence>
<evidence type="ECO:0008006" key="4">
    <source>
        <dbReference type="Google" id="ProtNLM"/>
    </source>
</evidence>
<dbReference type="RefSeq" id="XP_044719443.1">
    <property type="nucleotide sequence ID" value="XM_044865481.1"/>
</dbReference>
<evidence type="ECO:0000256" key="1">
    <source>
        <dbReference type="SAM" id="MobiDB-lite"/>
    </source>
</evidence>
<protein>
    <recommendedName>
        <fullName evidence="4">C2H2-type domain-containing protein</fullName>
    </recommendedName>
</protein>
<dbReference type="Proteomes" id="UP000824596">
    <property type="component" value="Unassembled WGS sequence"/>
</dbReference>
<dbReference type="AlphaFoldDB" id="A0A9P8MVB3"/>
<comment type="caution">
    <text evidence="2">The sequence shown here is derived from an EMBL/GenBank/DDBJ whole genome shotgun (WGS) entry which is preliminary data.</text>
</comment>
<proteinExistence type="predicted"/>
<feature type="compositionally biased region" description="Polar residues" evidence="1">
    <location>
        <begin position="8"/>
        <end position="25"/>
    </location>
</feature>
<organism evidence="2 3">
    <name type="scientific">Hirsutella rhossiliensis</name>
    <dbReference type="NCBI Taxonomy" id="111463"/>
    <lineage>
        <taxon>Eukaryota</taxon>
        <taxon>Fungi</taxon>
        <taxon>Dikarya</taxon>
        <taxon>Ascomycota</taxon>
        <taxon>Pezizomycotina</taxon>
        <taxon>Sordariomycetes</taxon>
        <taxon>Hypocreomycetidae</taxon>
        <taxon>Hypocreales</taxon>
        <taxon>Ophiocordycipitaceae</taxon>
        <taxon>Hirsutella</taxon>
    </lineage>
</organism>
<dbReference type="PANTHER" id="PTHR23225">
    <property type="entry name" value="ZINC FINGER PROTEIN"/>
    <property type="match status" value="1"/>
</dbReference>
<name>A0A9P8MVB3_9HYPO</name>
<feature type="region of interest" description="Disordered" evidence="1">
    <location>
        <begin position="384"/>
        <end position="408"/>
    </location>
</feature>
<sequence>MPAYPSPSMGSDTISEETSTPSDTAFISPVMNARGYPSHRPFPSLDSHSDFATCVDPTDLSTAQSPQNDGGMMPADAGLTHVDVNSTLYNEFDPGVVPPHQPIMESTPYMQDVVDDCSPVPPALGPGQNEPYVTFSRSRAAAPQPLGTGLSPASFLSPQNQVPVVIPRASSQGSTKLNTCLGRGLKADGEKSKEVYPCLFQAVGCSGGFPGKNEWKRHVNTIHVRWEAWVCAEGDCASLAISWDRGMTFGEPSFPRKGRVFNRKDLYIMHLGRRHRHLLPPRPPADKKLIAADQERVAAQACHRRIQLPRDTKDMTCSVMGCNETFGGSSAWDSFLEHVADHLKKALECSRGPAAMGSWIDSSLKRFGVSAGFLYEDEGGQWKLRDPTWNDGSKRKKGHRKRSSCQREDCNLQRPGELEALGPPCKRVQSG</sequence>
<dbReference type="EMBL" id="JAIZPD010000007">
    <property type="protein sequence ID" value="KAH0961930.1"/>
    <property type="molecule type" value="Genomic_DNA"/>
</dbReference>
<dbReference type="InterPro" id="IPR039970">
    <property type="entry name" value="TF_Grauzone"/>
</dbReference>
<gene>
    <name evidence="2" type="ORF">HRG_07010</name>
</gene>
<feature type="compositionally biased region" description="Basic residues" evidence="1">
    <location>
        <begin position="394"/>
        <end position="404"/>
    </location>
</feature>
<dbReference type="GeneID" id="68356139"/>